<keyword evidence="2" id="KW-1185">Reference proteome</keyword>
<feature type="non-terminal residue" evidence="1">
    <location>
        <position position="185"/>
    </location>
</feature>
<accession>A0ACA9S3T4</accession>
<sequence>KELETSSEETTSDEIAPLSDNTNQTLSNISTSSTNNRAPVRDYLLSTPDGDPEWKMQHILLNIISFNQAHTAVNQTDAIIELLTKMNIGHKLLGVTTDNASNMIAIGYVLKERMHNEFSNINVQHFCCGIHILNIIVKEGIKSVSKEISKAREFSIRLRNSLSLIRELKQIFEIKNQLFLMPQAD</sequence>
<dbReference type="Proteomes" id="UP000789920">
    <property type="component" value="Unassembled WGS sequence"/>
</dbReference>
<gene>
    <name evidence="1" type="ORF">RPERSI_LOCUS26169</name>
</gene>
<name>A0ACA9S3T4_9GLOM</name>
<feature type="non-terminal residue" evidence="1">
    <location>
        <position position="1"/>
    </location>
</feature>
<protein>
    <submittedName>
        <fullName evidence="1">25483_t:CDS:1</fullName>
    </submittedName>
</protein>
<evidence type="ECO:0000313" key="1">
    <source>
        <dbReference type="EMBL" id="CAG8824097.1"/>
    </source>
</evidence>
<organism evidence="1 2">
    <name type="scientific">Racocetra persica</name>
    <dbReference type="NCBI Taxonomy" id="160502"/>
    <lineage>
        <taxon>Eukaryota</taxon>
        <taxon>Fungi</taxon>
        <taxon>Fungi incertae sedis</taxon>
        <taxon>Mucoromycota</taxon>
        <taxon>Glomeromycotina</taxon>
        <taxon>Glomeromycetes</taxon>
        <taxon>Diversisporales</taxon>
        <taxon>Gigasporaceae</taxon>
        <taxon>Racocetra</taxon>
    </lineage>
</organism>
<reference evidence="1" key="1">
    <citation type="submission" date="2021-06" db="EMBL/GenBank/DDBJ databases">
        <authorList>
            <person name="Kallberg Y."/>
            <person name="Tangrot J."/>
            <person name="Rosling A."/>
        </authorList>
    </citation>
    <scope>NUCLEOTIDE SEQUENCE</scope>
    <source>
        <strain evidence="1">MA461A</strain>
    </source>
</reference>
<dbReference type="EMBL" id="CAJVQC010088423">
    <property type="protein sequence ID" value="CAG8824097.1"/>
    <property type="molecule type" value="Genomic_DNA"/>
</dbReference>
<comment type="caution">
    <text evidence="1">The sequence shown here is derived from an EMBL/GenBank/DDBJ whole genome shotgun (WGS) entry which is preliminary data.</text>
</comment>
<proteinExistence type="predicted"/>
<evidence type="ECO:0000313" key="2">
    <source>
        <dbReference type="Proteomes" id="UP000789920"/>
    </source>
</evidence>